<reference evidence="3 4" key="1">
    <citation type="submission" date="2022-11" db="UniProtKB">
        <authorList>
            <consortium name="WormBaseParasite"/>
        </authorList>
    </citation>
    <scope>IDENTIFICATION</scope>
</reference>
<evidence type="ECO:0000313" key="4">
    <source>
        <dbReference type="WBParaSite" id="PgR018_g062_t05"/>
    </source>
</evidence>
<evidence type="ECO:0000313" key="2">
    <source>
        <dbReference type="Proteomes" id="UP000887569"/>
    </source>
</evidence>
<organism evidence="2 3">
    <name type="scientific">Parascaris univalens</name>
    <name type="common">Nematode worm</name>
    <dbReference type="NCBI Taxonomy" id="6257"/>
    <lineage>
        <taxon>Eukaryota</taxon>
        <taxon>Metazoa</taxon>
        <taxon>Ecdysozoa</taxon>
        <taxon>Nematoda</taxon>
        <taxon>Chromadorea</taxon>
        <taxon>Rhabditida</taxon>
        <taxon>Spirurina</taxon>
        <taxon>Ascaridomorpha</taxon>
        <taxon>Ascaridoidea</taxon>
        <taxon>Ascarididae</taxon>
        <taxon>Parascaris</taxon>
    </lineage>
</organism>
<proteinExistence type="predicted"/>
<protein>
    <submittedName>
        <fullName evidence="3 4">Uncharacterized protein</fullName>
    </submittedName>
</protein>
<dbReference type="AlphaFoldDB" id="A0A915AWA8"/>
<dbReference type="Proteomes" id="UP000887569">
    <property type="component" value="Unplaced"/>
</dbReference>
<feature type="region of interest" description="Disordered" evidence="1">
    <location>
        <begin position="1"/>
        <end position="21"/>
    </location>
</feature>
<sequence>MSVMDNNMHLRQQKHKTIPRLVLDEYAPNSHTNNELRSKLNPNHTAHRIECNHER</sequence>
<dbReference type="WBParaSite" id="PgR018_g062_t05">
    <property type="protein sequence ID" value="PgR018_g062_t05"/>
    <property type="gene ID" value="PgR018_g062"/>
</dbReference>
<name>A0A915AWA8_PARUN</name>
<keyword evidence="2" id="KW-1185">Reference proteome</keyword>
<evidence type="ECO:0000313" key="3">
    <source>
        <dbReference type="WBParaSite" id="PgR018_g062_t04"/>
    </source>
</evidence>
<evidence type="ECO:0000256" key="1">
    <source>
        <dbReference type="SAM" id="MobiDB-lite"/>
    </source>
</evidence>
<accession>A0A915AWA8</accession>
<dbReference type="WBParaSite" id="PgR018_g062_t04">
    <property type="protein sequence ID" value="PgR018_g062_t04"/>
    <property type="gene ID" value="PgR018_g062"/>
</dbReference>